<evidence type="ECO:0000256" key="1">
    <source>
        <dbReference type="ARBA" id="ARBA00004141"/>
    </source>
</evidence>
<dbReference type="InterPro" id="IPR037185">
    <property type="entry name" value="EmrE-like"/>
</dbReference>
<sequence>MRSLWEKGSHASFRLWEIDTAGRDMGRQLSFHENSGPAFGAINSAILNATTPLMGALIGFGFFGEKLTVRKWLGVALGLVGITMITHVGDVQSASGAAMASLACLIATSCYSVAGFLTQRWISERGGLDPKIVAFGSQAGATLFLMPIFIGTLNNGPLVQWAQPEAWISVLAVGLLCTALAYILYFRLIADIGPLRTMTVTFLIPPFGALWGYLALGEIITKDFIAGAVMVGIAVGMVLSPGKPPRIVNRETVK</sequence>
<evidence type="ECO:0000256" key="6">
    <source>
        <dbReference type="SAM" id="Phobius"/>
    </source>
</evidence>
<organism evidence="8 9">
    <name type="scientific">Pseudomonas duriflava</name>
    <dbReference type="NCBI Taxonomy" id="459528"/>
    <lineage>
        <taxon>Bacteria</taxon>
        <taxon>Pseudomonadati</taxon>
        <taxon>Pseudomonadota</taxon>
        <taxon>Gammaproteobacteria</taxon>
        <taxon>Pseudomonadales</taxon>
        <taxon>Pseudomonadaceae</taxon>
        <taxon>Pseudomonas</taxon>
    </lineage>
</organism>
<evidence type="ECO:0000256" key="5">
    <source>
        <dbReference type="ARBA" id="ARBA00023136"/>
    </source>
</evidence>
<dbReference type="Proteomes" id="UP000316905">
    <property type="component" value="Unassembled WGS sequence"/>
</dbReference>
<feature type="transmembrane region" description="Helical" evidence="6">
    <location>
        <begin position="166"/>
        <end position="185"/>
    </location>
</feature>
<proteinExistence type="inferred from homology"/>
<comment type="similarity">
    <text evidence="2">Belongs to the EamA transporter family.</text>
</comment>
<feature type="transmembrane region" description="Helical" evidence="6">
    <location>
        <begin position="197"/>
        <end position="214"/>
    </location>
</feature>
<evidence type="ECO:0000256" key="3">
    <source>
        <dbReference type="ARBA" id="ARBA00022692"/>
    </source>
</evidence>
<comment type="subcellular location">
    <subcellularLocation>
        <location evidence="1">Membrane</location>
        <topology evidence="1">Multi-pass membrane protein</topology>
    </subcellularLocation>
</comment>
<dbReference type="PANTHER" id="PTHR32322:SF2">
    <property type="entry name" value="EAMA DOMAIN-CONTAINING PROTEIN"/>
    <property type="match status" value="1"/>
</dbReference>
<keyword evidence="3 6" id="KW-0812">Transmembrane</keyword>
<feature type="transmembrane region" description="Helical" evidence="6">
    <location>
        <begin position="220"/>
        <end position="240"/>
    </location>
</feature>
<evidence type="ECO:0000256" key="4">
    <source>
        <dbReference type="ARBA" id="ARBA00022989"/>
    </source>
</evidence>
<dbReference type="PANTHER" id="PTHR32322">
    <property type="entry name" value="INNER MEMBRANE TRANSPORTER"/>
    <property type="match status" value="1"/>
</dbReference>
<evidence type="ECO:0000313" key="9">
    <source>
        <dbReference type="Proteomes" id="UP000316905"/>
    </source>
</evidence>
<gene>
    <name evidence="8" type="ORF">IQ22_04074</name>
</gene>
<dbReference type="AlphaFoldDB" id="A0A562PXT7"/>
<comment type="caution">
    <text evidence="8">The sequence shown here is derived from an EMBL/GenBank/DDBJ whole genome shotgun (WGS) entry which is preliminary data.</text>
</comment>
<name>A0A562PXT7_9PSED</name>
<dbReference type="Gene3D" id="1.10.3730.20">
    <property type="match status" value="1"/>
</dbReference>
<evidence type="ECO:0000313" key="8">
    <source>
        <dbReference type="EMBL" id="TWI49272.1"/>
    </source>
</evidence>
<feature type="transmembrane region" description="Helical" evidence="6">
    <location>
        <begin position="95"/>
        <end position="117"/>
    </location>
</feature>
<feature type="domain" description="EamA" evidence="7">
    <location>
        <begin position="101"/>
        <end position="239"/>
    </location>
</feature>
<feature type="domain" description="EamA" evidence="7">
    <location>
        <begin position="40"/>
        <end position="86"/>
    </location>
</feature>
<dbReference type="InterPro" id="IPR050638">
    <property type="entry name" value="AA-Vitamin_Transporters"/>
</dbReference>
<keyword evidence="4 6" id="KW-1133">Transmembrane helix</keyword>
<dbReference type="Pfam" id="PF00892">
    <property type="entry name" value="EamA"/>
    <property type="match status" value="2"/>
</dbReference>
<keyword evidence="9" id="KW-1185">Reference proteome</keyword>
<accession>A0A562PXT7</accession>
<reference evidence="8 9" key="1">
    <citation type="journal article" date="2015" name="Stand. Genomic Sci.">
        <title>Genomic Encyclopedia of Bacterial and Archaeal Type Strains, Phase III: the genomes of soil and plant-associated and newly described type strains.</title>
        <authorList>
            <person name="Whitman W.B."/>
            <person name="Woyke T."/>
            <person name="Klenk H.P."/>
            <person name="Zhou Y."/>
            <person name="Lilburn T.G."/>
            <person name="Beck B.J."/>
            <person name="De Vos P."/>
            <person name="Vandamme P."/>
            <person name="Eisen J.A."/>
            <person name="Garrity G."/>
            <person name="Hugenholtz P."/>
            <person name="Kyrpides N.C."/>
        </authorList>
    </citation>
    <scope>NUCLEOTIDE SEQUENCE [LARGE SCALE GENOMIC DNA]</scope>
    <source>
        <strain evidence="8 9">CGMCC 1.6858</strain>
    </source>
</reference>
<feature type="transmembrane region" description="Helical" evidence="6">
    <location>
        <begin position="72"/>
        <end position="89"/>
    </location>
</feature>
<feature type="transmembrane region" description="Helical" evidence="6">
    <location>
        <begin position="38"/>
        <end position="60"/>
    </location>
</feature>
<dbReference type="GO" id="GO:0016020">
    <property type="term" value="C:membrane"/>
    <property type="evidence" value="ECO:0007669"/>
    <property type="project" value="UniProtKB-SubCell"/>
</dbReference>
<feature type="transmembrane region" description="Helical" evidence="6">
    <location>
        <begin position="132"/>
        <end position="154"/>
    </location>
</feature>
<dbReference type="InterPro" id="IPR000620">
    <property type="entry name" value="EamA_dom"/>
</dbReference>
<evidence type="ECO:0000256" key="2">
    <source>
        <dbReference type="ARBA" id="ARBA00007362"/>
    </source>
</evidence>
<keyword evidence="5 6" id="KW-0472">Membrane</keyword>
<dbReference type="SUPFAM" id="SSF103481">
    <property type="entry name" value="Multidrug resistance efflux transporter EmrE"/>
    <property type="match status" value="2"/>
</dbReference>
<dbReference type="EMBL" id="VLKY01000018">
    <property type="protein sequence ID" value="TWI49272.1"/>
    <property type="molecule type" value="Genomic_DNA"/>
</dbReference>
<evidence type="ECO:0000259" key="7">
    <source>
        <dbReference type="Pfam" id="PF00892"/>
    </source>
</evidence>
<protein>
    <submittedName>
        <fullName evidence="8">EamA-like transporter family protein</fullName>
    </submittedName>
</protein>